<dbReference type="OrthoDB" id="5876363at2759"/>
<dbReference type="EMBL" id="GL996510">
    <property type="protein sequence ID" value="EGV66426.1"/>
    <property type="molecule type" value="Genomic_DNA"/>
</dbReference>
<evidence type="ECO:0000259" key="2">
    <source>
        <dbReference type="Pfam" id="PF00557"/>
    </source>
</evidence>
<dbReference type="PANTHER" id="PTHR10804">
    <property type="entry name" value="PROTEASE FAMILY M24 METHIONYL AMINOPEPTIDASE, AMINOPEPTIDASE P"/>
    <property type="match status" value="1"/>
</dbReference>
<evidence type="ECO:0000313" key="3">
    <source>
        <dbReference type="EMBL" id="EGV66426.1"/>
    </source>
</evidence>
<dbReference type="GeneID" id="18246378"/>
<evidence type="ECO:0000313" key="4">
    <source>
        <dbReference type="Proteomes" id="UP000000707"/>
    </source>
</evidence>
<dbReference type="InterPro" id="IPR047113">
    <property type="entry name" value="PA2G4/ARX1"/>
</dbReference>
<dbReference type="eggNOG" id="KOG2776">
    <property type="taxonomic scope" value="Eukaryota"/>
</dbReference>
<name>G3AW14_CANTC</name>
<sequence length="385" mass="42812">MSTKTTKTEKVDYTIANSDVVQKYKTGGEISSKVLKQVRDLAVAGSKTFDLCQKGDELMEEELSKIYNSKKTSQILKGIAFPTCVNPNHIPAHFAPPTAEDEANVELKEGDVVNIMLGVQIDGFPAIVAETVVIGESESSPIEGKKADLLHSAWNASEAAIRTFKPNARNWDVTQIVDKVAKVFDTTPVESMMSHNQQRNVLYGPKEIILNPTKENKSQSDTHRFEENEVYGLDILISTSTDGKVKESKYKTSLYKLTGNSYSLKLKTSHQALGEFKSKASGLFPMNVKKLEDIRKSRMGLIECVSHQVLLSYDVMTEKEGEFIAQYFTTFGITKNGIVKFTSPTFNPALYKTDKKIEDAGILELIAKPLKTNTKKKNKKPAENK</sequence>
<dbReference type="KEGG" id="cten:18246378"/>
<evidence type="ECO:0000256" key="1">
    <source>
        <dbReference type="ARBA" id="ARBA00007319"/>
    </source>
</evidence>
<reference evidence="3 4" key="1">
    <citation type="journal article" date="2011" name="Proc. Natl. Acad. Sci. U.S.A.">
        <title>Comparative genomics of xylose-fermenting fungi for enhanced biofuel production.</title>
        <authorList>
            <person name="Wohlbach D.J."/>
            <person name="Kuo A."/>
            <person name="Sato T.K."/>
            <person name="Potts K.M."/>
            <person name="Salamov A.A."/>
            <person name="LaButti K.M."/>
            <person name="Sun H."/>
            <person name="Clum A."/>
            <person name="Pangilinan J.L."/>
            <person name="Lindquist E.A."/>
            <person name="Lucas S."/>
            <person name="Lapidus A."/>
            <person name="Jin M."/>
            <person name="Gunawan C."/>
            <person name="Balan V."/>
            <person name="Dale B.E."/>
            <person name="Jeffries T.W."/>
            <person name="Zinkel R."/>
            <person name="Barry K.W."/>
            <person name="Grigoriev I.V."/>
            <person name="Gasch A.P."/>
        </authorList>
    </citation>
    <scope>NUCLEOTIDE SEQUENCE [LARGE SCALE GENOMIC DNA]</scope>
    <source>
        <strain evidence="4">ATCC 10573 / BCRC 21748 / CBS 615 / JCM 9827 / NBRC 10315 / NRRL Y-1498 / VKM Y-70</strain>
    </source>
</reference>
<dbReference type="HOGENOM" id="CLU_041451_2_1_1"/>
<dbReference type="InterPro" id="IPR036390">
    <property type="entry name" value="WH_DNA-bd_sf"/>
</dbReference>
<comment type="similarity">
    <text evidence="1">Belongs to the peptidase M24 family.</text>
</comment>
<organism evidence="4">
    <name type="scientific">Candida tenuis (strain ATCC 10573 / BCRC 21748 / CBS 615 / JCM 9827 / NBRC 10315 / NRRL Y-1498 / VKM Y-70)</name>
    <name type="common">Yeast</name>
    <name type="synonym">Yamadazyma tenuis</name>
    <dbReference type="NCBI Taxonomy" id="590646"/>
    <lineage>
        <taxon>Eukaryota</taxon>
        <taxon>Fungi</taxon>
        <taxon>Dikarya</taxon>
        <taxon>Ascomycota</taxon>
        <taxon>Saccharomycotina</taxon>
        <taxon>Pichiomycetes</taxon>
        <taxon>Debaryomycetaceae</taxon>
        <taxon>Yamadazyma</taxon>
    </lineage>
</organism>
<dbReference type="SUPFAM" id="SSF46785">
    <property type="entry name" value="Winged helix' DNA-binding domain"/>
    <property type="match status" value="1"/>
</dbReference>
<dbReference type="STRING" id="590646.G3AW14"/>
<keyword evidence="4" id="KW-1185">Reference proteome</keyword>
<dbReference type="Gene3D" id="3.90.230.10">
    <property type="entry name" value="Creatinase/methionine aminopeptidase superfamily"/>
    <property type="match status" value="1"/>
</dbReference>
<keyword evidence="3" id="KW-0238">DNA-binding</keyword>
<dbReference type="CDD" id="cd01089">
    <property type="entry name" value="PA2G4-like"/>
    <property type="match status" value="1"/>
</dbReference>
<gene>
    <name evidence="3" type="ORF">CANTEDRAFT_112159</name>
</gene>
<dbReference type="RefSeq" id="XP_006683684.1">
    <property type="nucleotide sequence ID" value="XM_006683621.1"/>
</dbReference>
<dbReference type="PANTHER" id="PTHR10804:SF11">
    <property type="entry name" value="PROLIFERATION-ASSOCIATED PROTEIN 2G4"/>
    <property type="match status" value="1"/>
</dbReference>
<dbReference type="Proteomes" id="UP000000707">
    <property type="component" value="Unassembled WGS sequence"/>
</dbReference>
<dbReference type="InterPro" id="IPR036388">
    <property type="entry name" value="WH-like_DNA-bd_sf"/>
</dbReference>
<accession>G3AW14</accession>
<dbReference type="InterPro" id="IPR000994">
    <property type="entry name" value="Pept_M24"/>
</dbReference>
<dbReference type="SUPFAM" id="SSF55920">
    <property type="entry name" value="Creatinase/aminopeptidase"/>
    <property type="match status" value="1"/>
</dbReference>
<dbReference type="InterPro" id="IPR036005">
    <property type="entry name" value="Creatinase/aminopeptidase-like"/>
</dbReference>
<proteinExistence type="inferred from homology"/>
<dbReference type="GO" id="GO:0003677">
    <property type="term" value="F:DNA binding"/>
    <property type="evidence" value="ECO:0007669"/>
    <property type="project" value="UniProtKB-KW"/>
</dbReference>
<protein>
    <submittedName>
        <fullName evidence="3">Curved DNA-binding protein</fullName>
    </submittedName>
</protein>
<dbReference type="Pfam" id="PF00557">
    <property type="entry name" value="Peptidase_M24"/>
    <property type="match status" value="1"/>
</dbReference>
<dbReference type="AlphaFoldDB" id="G3AW14"/>
<dbReference type="Gene3D" id="1.10.10.10">
    <property type="entry name" value="Winged helix-like DNA-binding domain superfamily/Winged helix DNA-binding domain"/>
    <property type="match status" value="1"/>
</dbReference>
<feature type="domain" description="Peptidase M24" evidence="2">
    <location>
        <begin position="23"/>
        <end position="183"/>
    </location>
</feature>